<evidence type="ECO:0000256" key="4">
    <source>
        <dbReference type="ARBA" id="ARBA00022692"/>
    </source>
</evidence>
<evidence type="ECO:0000256" key="8">
    <source>
        <dbReference type="ARBA" id="ARBA00023136"/>
    </source>
</evidence>
<dbReference type="STRING" id="133412.A0A1R1Y3C6"/>
<reference evidence="12 13" key="1">
    <citation type="submission" date="2017-01" db="EMBL/GenBank/DDBJ databases">
        <authorList>
            <person name="Mah S.A."/>
            <person name="Swanson W.J."/>
            <person name="Moy G.W."/>
            <person name="Vacquier V.D."/>
        </authorList>
    </citation>
    <scope>NUCLEOTIDE SEQUENCE [LARGE SCALE GENOMIC DNA]</scope>
    <source>
        <strain evidence="12 13">GSMNP</strain>
    </source>
</reference>
<feature type="transmembrane region" description="Helical" evidence="11">
    <location>
        <begin position="59"/>
        <end position="85"/>
    </location>
</feature>
<dbReference type="Gene3D" id="1.50.40.10">
    <property type="entry name" value="Mitochondrial carrier domain"/>
    <property type="match status" value="2"/>
</dbReference>
<comment type="similarity">
    <text evidence="2 10">Belongs to the mitochondrial carrier (TC 2.A.29) family.</text>
</comment>
<evidence type="ECO:0000256" key="2">
    <source>
        <dbReference type="ARBA" id="ARBA00006375"/>
    </source>
</evidence>
<proteinExistence type="inferred from homology"/>
<keyword evidence="7" id="KW-0496">Mitochondrion</keyword>
<feature type="repeat" description="Solcar" evidence="9">
    <location>
        <begin position="1"/>
        <end position="76"/>
    </location>
</feature>
<organism evidence="12 13">
    <name type="scientific">Smittium culicis</name>
    <dbReference type="NCBI Taxonomy" id="133412"/>
    <lineage>
        <taxon>Eukaryota</taxon>
        <taxon>Fungi</taxon>
        <taxon>Fungi incertae sedis</taxon>
        <taxon>Zoopagomycota</taxon>
        <taxon>Kickxellomycotina</taxon>
        <taxon>Harpellomycetes</taxon>
        <taxon>Harpellales</taxon>
        <taxon>Legeriomycetaceae</taxon>
        <taxon>Smittium</taxon>
    </lineage>
</organism>
<dbReference type="OrthoDB" id="2382881at2759"/>
<evidence type="ECO:0000313" key="12">
    <source>
        <dbReference type="EMBL" id="OMJ21254.1"/>
    </source>
</evidence>
<gene>
    <name evidence="12" type="ORF">AYI70_g3584</name>
</gene>
<protein>
    <submittedName>
        <fullName evidence="12">Putative mitochondrial carrier</fullName>
    </submittedName>
</protein>
<name>A0A1R1Y3C6_9FUNG</name>
<dbReference type="EMBL" id="LSSN01001050">
    <property type="protein sequence ID" value="OMJ21254.1"/>
    <property type="molecule type" value="Genomic_DNA"/>
</dbReference>
<comment type="caution">
    <text evidence="12">The sequence shown here is derived from an EMBL/GenBank/DDBJ whole genome shotgun (WGS) entry which is preliminary data.</text>
</comment>
<evidence type="ECO:0000256" key="10">
    <source>
        <dbReference type="RuleBase" id="RU000488"/>
    </source>
</evidence>
<dbReference type="GO" id="GO:0031966">
    <property type="term" value="C:mitochondrial membrane"/>
    <property type="evidence" value="ECO:0007669"/>
    <property type="project" value="UniProtKB-SubCell"/>
</dbReference>
<evidence type="ECO:0000256" key="3">
    <source>
        <dbReference type="ARBA" id="ARBA00022448"/>
    </source>
</evidence>
<keyword evidence="3 10" id="KW-0813">Transport</keyword>
<dbReference type="InterPro" id="IPR018108">
    <property type="entry name" value="MCP_transmembrane"/>
</dbReference>
<evidence type="ECO:0000256" key="5">
    <source>
        <dbReference type="ARBA" id="ARBA00022737"/>
    </source>
</evidence>
<comment type="subcellular location">
    <subcellularLocation>
        <location evidence="1">Mitochondrion membrane</location>
        <topology evidence="1">Multi-pass membrane protein</topology>
    </subcellularLocation>
</comment>
<sequence>MSATSAAVSGVVTGYPFDSIKTRMQAYHYSSIIRCTKITLREEGFFGLYRDPAPKNLNYILYSTFLSGGVSGAFVAVATCPLEFVKIHMQLSRLIHKEQLEKIARLKTEISKKNAYDIPKSSPNSISSLKKQIAATENSCGIKNNTEFKSSNINSAKNIIQNRGLIGLYTGINIHVVRDFLGTGIYFSTYEATKEIFRKLSKSENTGPIAHSLAGGCCGIFAWLIIFPIDLVKSVYQKNLLTDPTSSRNYLKCFNQIKNTYGIKGFYRGIGVTLFRAFPLHALNFTVYEYMREKISHYYKN</sequence>
<evidence type="ECO:0000313" key="13">
    <source>
        <dbReference type="Proteomes" id="UP000187283"/>
    </source>
</evidence>
<dbReference type="Pfam" id="PF00153">
    <property type="entry name" value="Mito_carr"/>
    <property type="match status" value="3"/>
</dbReference>
<keyword evidence="6 11" id="KW-1133">Transmembrane helix</keyword>
<dbReference type="AlphaFoldDB" id="A0A1R1Y3C6"/>
<dbReference type="GO" id="GO:0022857">
    <property type="term" value="F:transmembrane transporter activity"/>
    <property type="evidence" value="ECO:0007669"/>
    <property type="project" value="TreeGrafter"/>
</dbReference>
<keyword evidence="8 9" id="KW-0472">Membrane</keyword>
<dbReference type="InterPro" id="IPR023395">
    <property type="entry name" value="MCP_dom_sf"/>
</dbReference>
<keyword evidence="13" id="KW-1185">Reference proteome</keyword>
<feature type="transmembrane region" description="Helical" evidence="11">
    <location>
        <begin position="208"/>
        <end position="229"/>
    </location>
</feature>
<evidence type="ECO:0000256" key="7">
    <source>
        <dbReference type="ARBA" id="ARBA00023128"/>
    </source>
</evidence>
<keyword evidence="4 9" id="KW-0812">Transmembrane</keyword>
<evidence type="ECO:0000256" key="6">
    <source>
        <dbReference type="ARBA" id="ARBA00022989"/>
    </source>
</evidence>
<feature type="repeat" description="Solcar" evidence="9">
    <location>
        <begin position="103"/>
        <end position="196"/>
    </location>
</feature>
<evidence type="ECO:0000256" key="1">
    <source>
        <dbReference type="ARBA" id="ARBA00004225"/>
    </source>
</evidence>
<evidence type="ECO:0000256" key="11">
    <source>
        <dbReference type="SAM" id="Phobius"/>
    </source>
</evidence>
<accession>A0A1R1Y3C6</accession>
<feature type="repeat" description="Solcar" evidence="9">
    <location>
        <begin position="206"/>
        <end position="294"/>
    </location>
</feature>
<keyword evidence="5" id="KW-0677">Repeat</keyword>
<dbReference type="Proteomes" id="UP000187283">
    <property type="component" value="Unassembled WGS sequence"/>
</dbReference>
<dbReference type="PROSITE" id="PS50920">
    <property type="entry name" value="SOLCAR"/>
    <property type="match status" value="3"/>
</dbReference>
<evidence type="ECO:0000256" key="9">
    <source>
        <dbReference type="PROSITE-ProRule" id="PRU00282"/>
    </source>
</evidence>
<dbReference type="PANTHER" id="PTHR45624:SF9">
    <property type="entry name" value="CARRIER PROTEIN, PUTATIVE (AFU_ORTHOLOGUE AFUA_4G06390)-RELATED"/>
    <property type="match status" value="1"/>
</dbReference>
<dbReference type="SUPFAM" id="SSF103506">
    <property type="entry name" value="Mitochondrial carrier"/>
    <property type="match status" value="1"/>
</dbReference>
<dbReference type="InterPro" id="IPR050567">
    <property type="entry name" value="Mitochondrial_Carrier"/>
</dbReference>
<dbReference type="PANTHER" id="PTHR45624">
    <property type="entry name" value="MITOCHONDRIAL BASIC AMINO ACIDS TRANSPORTER-RELATED"/>
    <property type="match status" value="1"/>
</dbReference>